<evidence type="ECO:0000256" key="5">
    <source>
        <dbReference type="ARBA" id="ARBA00022741"/>
    </source>
</evidence>
<evidence type="ECO:0000259" key="10">
    <source>
        <dbReference type="PROSITE" id="PS50893"/>
    </source>
</evidence>
<keyword evidence="8 9" id="KW-0472">Membrane</keyword>
<dbReference type="GO" id="GO:0140359">
    <property type="term" value="F:ABC-type transporter activity"/>
    <property type="evidence" value="ECO:0007669"/>
    <property type="project" value="InterPro"/>
</dbReference>
<evidence type="ECO:0000313" key="12">
    <source>
        <dbReference type="Proteomes" id="UP000507470"/>
    </source>
</evidence>
<proteinExistence type="inferred from homology"/>
<dbReference type="GO" id="GO:0005524">
    <property type="term" value="F:ATP binding"/>
    <property type="evidence" value="ECO:0007669"/>
    <property type="project" value="UniProtKB-KW"/>
</dbReference>
<evidence type="ECO:0000256" key="4">
    <source>
        <dbReference type="ARBA" id="ARBA00022692"/>
    </source>
</evidence>
<gene>
    <name evidence="11" type="ORF">MCOR_49511</name>
</gene>
<protein>
    <recommendedName>
        <fullName evidence="10">ABC transporter domain-containing protein</fullName>
    </recommendedName>
</protein>
<organism evidence="11 12">
    <name type="scientific">Mytilus coruscus</name>
    <name type="common">Sea mussel</name>
    <dbReference type="NCBI Taxonomy" id="42192"/>
    <lineage>
        <taxon>Eukaryota</taxon>
        <taxon>Metazoa</taxon>
        <taxon>Spiralia</taxon>
        <taxon>Lophotrochozoa</taxon>
        <taxon>Mollusca</taxon>
        <taxon>Bivalvia</taxon>
        <taxon>Autobranchia</taxon>
        <taxon>Pteriomorphia</taxon>
        <taxon>Mytilida</taxon>
        <taxon>Mytiloidea</taxon>
        <taxon>Mytilidae</taxon>
        <taxon>Mytilinae</taxon>
        <taxon>Mytilus</taxon>
    </lineage>
</organism>
<keyword evidence="3" id="KW-0813">Transport</keyword>
<feature type="transmembrane region" description="Helical" evidence="9">
    <location>
        <begin position="403"/>
        <end position="426"/>
    </location>
</feature>
<keyword evidence="5" id="KW-0547">Nucleotide-binding</keyword>
<dbReference type="PANTHER" id="PTHR48041:SF63">
    <property type="entry name" value="EARLY GENE AT 23, ISOFORM C"/>
    <property type="match status" value="1"/>
</dbReference>
<dbReference type="InterPro" id="IPR027417">
    <property type="entry name" value="P-loop_NTPase"/>
</dbReference>
<dbReference type="EMBL" id="CACVKT020008725">
    <property type="protein sequence ID" value="CAC5416943.1"/>
    <property type="molecule type" value="Genomic_DNA"/>
</dbReference>
<dbReference type="InterPro" id="IPR003439">
    <property type="entry name" value="ABC_transporter-like_ATP-bd"/>
</dbReference>
<evidence type="ECO:0000256" key="8">
    <source>
        <dbReference type="ARBA" id="ARBA00023136"/>
    </source>
</evidence>
<evidence type="ECO:0000256" key="9">
    <source>
        <dbReference type="SAM" id="Phobius"/>
    </source>
</evidence>
<dbReference type="PROSITE" id="PS50893">
    <property type="entry name" value="ABC_TRANSPORTER_2"/>
    <property type="match status" value="1"/>
</dbReference>
<dbReference type="FunFam" id="3.40.50.300:FF:001276">
    <property type="entry name" value="Uncharacterized protein, isoform A"/>
    <property type="match status" value="1"/>
</dbReference>
<dbReference type="Pfam" id="PF01061">
    <property type="entry name" value="ABC2_membrane"/>
    <property type="match status" value="1"/>
</dbReference>
<evidence type="ECO:0000256" key="7">
    <source>
        <dbReference type="ARBA" id="ARBA00022989"/>
    </source>
</evidence>
<dbReference type="AlphaFoldDB" id="A0A6J8EAC9"/>
<name>A0A6J8EAC9_MYTCO</name>
<evidence type="ECO:0000256" key="1">
    <source>
        <dbReference type="ARBA" id="ARBA00004141"/>
    </source>
</evidence>
<dbReference type="InterPro" id="IPR017871">
    <property type="entry name" value="ABC_transporter-like_CS"/>
</dbReference>
<comment type="subcellular location">
    <subcellularLocation>
        <location evidence="1">Membrane</location>
        <topology evidence="1">Multi-pass membrane protein</topology>
    </subcellularLocation>
</comment>
<evidence type="ECO:0000313" key="11">
    <source>
        <dbReference type="EMBL" id="CAC5416943.1"/>
    </source>
</evidence>
<dbReference type="SMART" id="SM00382">
    <property type="entry name" value="AAA"/>
    <property type="match status" value="1"/>
</dbReference>
<feature type="transmembrane region" description="Helical" evidence="9">
    <location>
        <begin position="481"/>
        <end position="504"/>
    </location>
</feature>
<keyword evidence="7 9" id="KW-1133">Transmembrane helix</keyword>
<dbReference type="PROSITE" id="PS00211">
    <property type="entry name" value="ABC_TRANSPORTER_1"/>
    <property type="match status" value="1"/>
</dbReference>
<dbReference type="GO" id="GO:0016887">
    <property type="term" value="F:ATP hydrolysis activity"/>
    <property type="evidence" value="ECO:0007669"/>
    <property type="project" value="InterPro"/>
</dbReference>
<evidence type="ECO:0000256" key="2">
    <source>
        <dbReference type="ARBA" id="ARBA00005814"/>
    </source>
</evidence>
<reference evidence="11 12" key="1">
    <citation type="submission" date="2020-06" db="EMBL/GenBank/DDBJ databases">
        <authorList>
            <person name="Li R."/>
            <person name="Bekaert M."/>
        </authorList>
    </citation>
    <scope>NUCLEOTIDE SEQUENCE [LARGE SCALE GENOMIC DNA]</scope>
    <source>
        <strain evidence="12">wild</strain>
    </source>
</reference>
<feature type="transmembrane region" description="Helical" evidence="9">
    <location>
        <begin position="456"/>
        <end position="475"/>
    </location>
</feature>
<feature type="transmembrane region" description="Helical" evidence="9">
    <location>
        <begin position="601"/>
        <end position="623"/>
    </location>
</feature>
<evidence type="ECO:0000256" key="3">
    <source>
        <dbReference type="ARBA" id="ARBA00022448"/>
    </source>
</evidence>
<keyword evidence="12" id="KW-1185">Reference proteome</keyword>
<feature type="transmembrane region" description="Helical" evidence="9">
    <location>
        <begin position="374"/>
        <end position="391"/>
    </location>
</feature>
<dbReference type="Proteomes" id="UP000507470">
    <property type="component" value="Unassembled WGS sequence"/>
</dbReference>
<sequence length="630" mass="71268">MDNNTKHLKFKNISVYIGNKQILHDVSGIAEPGKLLAIMGPSGAGKTSLLNSLAGRQTITSGEITLNNSAFTKDLKRRICYVLQQDVFFETLTLRETLQFVANMRLPDSLTNEEKQKFLDGIINDLHLKKCLDTLVGGGMIPGLSGGERKRANIACEMLTDPSLILLDEPTTGLDASTAYSLIHTLKTLAQTKNKTIVATIHQPSSKMFYLFDKLLLLCNGQMAYFGETRLVVDHFEDAGIPVPSWYNPADFIMEKMKESGDVQDKIISAGKKIKNILNFEEETYSNDPGSPSMDGKFDFEFKAPSKTEKVKFWKKKSQKEENVHSGLMEIDKDSKLNIGETTKWPTGFFTQYTNLTIRSFKLSKRRILDKTKIIENVIICAIVSLIWFQLPRSEDTLRDRMGAVFFIGIHWGFIPMFDAVTSFPLEKIVINKERAGGWYRLSAYFLAKCTSELPLILLQPLFFVTVAYWCIGLSGVAEFFATMGTVFITALAGQSIGLFLGVVNTEMRQAITITILIQMAIMLLGGLFTRTLPLWLDWTKYLSFIHYTFHSLMYLEFKNGPAVGCSSQLNSTVFPVCREANATMIPSEILLEYYGIKWNYWQYLLPLFAIIVVFRSLCYIMLRYVHRPV</sequence>
<comment type="similarity">
    <text evidence="2">Belongs to the ABC transporter superfamily. ABCG family. Eye pigment precursor importer (TC 3.A.1.204) subfamily.</text>
</comment>
<dbReference type="InterPro" id="IPR013525">
    <property type="entry name" value="ABC2_TM"/>
</dbReference>
<feature type="transmembrane region" description="Helical" evidence="9">
    <location>
        <begin position="511"/>
        <end position="529"/>
    </location>
</feature>
<keyword evidence="6" id="KW-0067">ATP-binding</keyword>
<dbReference type="GO" id="GO:0005886">
    <property type="term" value="C:plasma membrane"/>
    <property type="evidence" value="ECO:0007669"/>
    <property type="project" value="TreeGrafter"/>
</dbReference>
<accession>A0A6J8EAC9</accession>
<dbReference type="PANTHER" id="PTHR48041">
    <property type="entry name" value="ABC TRANSPORTER G FAMILY MEMBER 28"/>
    <property type="match status" value="1"/>
</dbReference>
<feature type="domain" description="ABC transporter" evidence="10">
    <location>
        <begin position="8"/>
        <end position="245"/>
    </location>
</feature>
<keyword evidence="4 9" id="KW-0812">Transmembrane</keyword>
<dbReference type="InterPro" id="IPR050352">
    <property type="entry name" value="ABCG_transporters"/>
</dbReference>
<dbReference type="Gene3D" id="3.40.50.300">
    <property type="entry name" value="P-loop containing nucleotide triphosphate hydrolases"/>
    <property type="match status" value="1"/>
</dbReference>
<dbReference type="InterPro" id="IPR003593">
    <property type="entry name" value="AAA+_ATPase"/>
</dbReference>
<dbReference type="Pfam" id="PF00005">
    <property type="entry name" value="ABC_tran"/>
    <property type="match status" value="1"/>
</dbReference>
<dbReference type="CDD" id="cd03213">
    <property type="entry name" value="ABCG_EPDR"/>
    <property type="match status" value="1"/>
</dbReference>
<evidence type="ECO:0000256" key="6">
    <source>
        <dbReference type="ARBA" id="ARBA00022840"/>
    </source>
</evidence>
<dbReference type="OrthoDB" id="66620at2759"/>
<dbReference type="SUPFAM" id="SSF52540">
    <property type="entry name" value="P-loop containing nucleoside triphosphate hydrolases"/>
    <property type="match status" value="1"/>
</dbReference>